<evidence type="ECO:0000313" key="7">
    <source>
        <dbReference type="EMBL" id="MBF7807881.1"/>
    </source>
</evidence>
<dbReference type="PROSITE" id="PS00012">
    <property type="entry name" value="PHOSPHOPANTETHEINE"/>
    <property type="match status" value="1"/>
</dbReference>
<name>A0AAE2V1K5_CLOBE</name>
<organism evidence="7 8">
    <name type="scientific">Clostridium beijerinckii</name>
    <name type="common">Clostridium MP</name>
    <dbReference type="NCBI Taxonomy" id="1520"/>
    <lineage>
        <taxon>Bacteria</taxon>
        <taxon>Bacillati</taxon>
        <taxon>Bacillota</taxon>
        <taxon>Clostridia</taxon>
        <taxon>Eubacteriales</taxon>
        <taxon>Clostridiaceae</taxon>
        <taxon>Clostridium</taxon>
    </lineage>
</organism>
<dbReference type="GO" id="GO:0071770">
    <property type="term" value="P:DIM/DIP cell wall layer assembly"/>
    <property type="evidence" value="ECO:0007669"/>
    <property type="project" value="TreeGrafter"/>
</dbReference>
<evidence type="ECO:0000259" key="5">
    <source>
        <dbReference type="PROSITE" id="PS50075"/>
    </source>
</evidence>
<dbReference type="GO" id="GO:0005886">
    <property type="term" value="C:plasma membrane"/>
    <property type="evidence" value="ECO:0007669"/>
    <property type="project" value="TreeGrafter"/>
</dbReference>
<dbReference type="Gene3D" id="1.10.1240.100">
    <property type="match status" value="1"/>
</dbReference>
<dbReference type="InterPro" id="IPR018201">
    <property type="entry name" value="Ketoacyl_synth_AS"/>
</dbReference>
<dbReference type="Pfam" id="PF02801">
    <property type="entry name" value="Ketoacyl-synt_C"/>
    <property type="match status" value="1"/>
</dbReference>
<dbReference type="InterPro" id="IPR009081">
    <property type="entry name" value="PP-bd_ACP"/>
</dbReference>
<dbReference type="Gene3D" id="1.10.1200.10">
    <property type="entry name" value="ACP-like"/>
    <property type="match status" value="1"/>
</dbReference>
<evidence type="ECO:0000259" key="6">
    <source>
        <dbReference type="PROSITE" id="PS52004"/>
    </source>
</evidence>
<dbReference type="EMBL" id="JADOEF010000001">
    <property type="protein sequence ID" value="MBF7807881.1"/>
    <property type="molecule type" value="Genomic_DNA"/>
</dbReference>
<dbReference type="InterPro" id="IPR014030">
    <property type="entry name" value="Ketoacyl_synth_N"/>
</dbReference>
<dbReference type="Pfam" id="PF22621">
    <property type="entry name" value="CurL-like_PKS_C"/>
    <property type="match status" value="1"/>
</dbReference>
<gene>
    <name evidence="7" type="ORF">IS491_04065</name>
</gene>
<keyword evidence="2" id="KW-0596">Phosphopantetheine</keyword>
<evidence type="ECO:0000256" key="2">
    <source>
        <dbReference type="ARBA" id="ARBA00022450"/>
    </source>
</evidence>
<protein>
    <submittedName>
        <fullName evidence="7">Polyketide synthase</fullName>
    </submittedName>
</protein>
<dbReference type="SMART" id="SM00825">
    <property type="entry name" value="PKS_KS"/>
    <property type="match status" value="1"/>
</dbReference>
<dbReference type="GO" id="GO:0004315">
    <property type="term" value="F:3-oxoacyl-[acyl-carrier-protein] synthase activity"/>
    <property type="evidence" value="ECO:0007669"/>
    <property type="project" value="InterPro"/>
</dbReference>
<dbReference type="RefSeq" id="WP_011967603.1">
    <property type="nucleotide sequence ID" value="NZ_CP053893.1"/>
</dbReference>
<dbReference type="Gene3D" id="3.30.559.10">
    <property type="entry name" value="Chloramphenicol acetyltransferase-like domain"/>
    <property type="match status" value="1"/>
</dbReference>
<dbReference type="Pfam" id="PF00668">
    <property type="entry name" value="Condensation"/>
    <property type="match status" value="1"/>
</dbReference>
<dbReference type="InterPro" id="IPR020841">
    <property type="entry name" value="PKS_Beta-ketoAc_synthase_dom"/>
</dbReference>
<proteinExistence type="predicted"/>
<dbReference type="GO" id="GO:0006633">
    <property type="term" value="P:fatty acid biosynthetic process"/>
    <property type="evidence" value="ECO:0007669"/>
    <property type="project" value="InterPro"/>
</dbReference>
<dbReference type="PANTHER" id="PTHR43775">
    <property type="entry name" value="FATTY ACID SYNTHASE"/>
    <property type="match status" value="1"/>
</dbReference>
<dbReference type="InterPro" id="IPR023213">
    <property type="entry name" value="CAT-like_dom_sf"/>
</dbReference>
<dbReference type="OMA" id="ISLEWHE"/>
<dbReference type="Pfam" id="PF00109">
    <property type="entry name" value="ketoacyl-synt"/>
    <property type="match status" value="1"/>
</dbReference>
<dbReference type="AlphaFoldDB" id="A0AAE2V1K5"/>
<evidence type="ECO:0000256" key="1">
    <source>
        <dbReference type="ARBA" id="ARBA00001957"/>
    </source>
</evidence>
<dbReference type="Gene3D" id="3.40.47.10">
    <property type="match status" value="1"/>
</dbReference>
<dbReference type="PROSITE" id="PS00606">
    <property type="entry name" value="KS3_1"/>
    <property type="match status" value="1"/>
</dbReference>
<sequence length="1225" mass="140447">MNLDILTLKSNKADDRTQIESISSKDIAIIGIAGKWPLANNVEEYWENIKNGKDCIQNFPYSRKKDIEPFCEKNKEYFECGFLNEIDKFDYSFFHISPKDANLMDPHHRLFLESAYEAIEDAGYGGKKIIGTNTGVFVGMSDLGDIQYIDLINKSEPEFLVQALSSNTKAILPSRVSYTFDLHGPSMLIDTACSSSLVALSTACKSLRENECEMALVGGAKAYLLPLKERPMLGIESSDARTRAFDESSDGTGVGEGTMAVLLKPLHKALKDRDHIYGVIKGIAINQDGRSIGISAPNPVAQADVIEKAWKDARIDPTTINYIEAHGTGTKLGDPIEIDGLTKAFSKYTDLKSFCAISTVKSNIGHLYDLSGLSSLIKVIMEFKYKELAPSIHFNVPNQRIDFERSPVYVNDKLRKWEAVDSVRRCGISSFGFSGTNCHVVLEEAPKTVNSICPAKSTEVLAVSAKSQEVLIELLKSYLGYLEKDKTINFHDFCYTANTGRGQYECRVVFLPKDQAELIDLLKNCIKKQPLDDEQTKKLKKIFFGSYNLLSGKNVSKSGNYISNNEKLQFSEEANSKLKYYNTVKKEDISILQSVCDLYIKGGDVNWDELYRGEKRSRVSIPVYPLKRERCWLDMPNKKYNVGMSNINGLLEVENLPDEARKKIAMILKEYEINEKQDESIDEHLKVVLAGREDGMYTETEKILAKIWYKVLGANKINIFDDYLELGGDSISGAKIVNLVNSKMNKNIAITNLMENRSIIDFAQYIDSELSESSLPDILPIEEKQYFPVSSSQKRIFITSLMSKNVYNVPGVLILEGKIDFNKFKDTLKRVADRHEILRTTFDYKEKKIVQLVHEEAVISLEWHEVKENNIDEIIKSFIKPFDLKQLPLFRFHILKVDEQRHYLFYDFHHIITDGTSHGVFLNDFIHLYSNLPLPEITIQYKDYAFWQNKILNENHLKKQEKFWLKRFSKQNTLLQLHYDYTRPDIRSYKGKNSFFTINKDLKSRLKQFAYENNCTLFVPLLSAYSILLSKNSGQDKIVIGTPVAGRQNKKLENLVGVFINSVAIVTKPKAGYLLADFVKKINKEVLKVFKNQEYPFDILVEKLGWHNNPSRNPLFDTMFQYQNMVMPKMNCTEVKVDRYEIENEIALFDLTLEIIEHDSVLNCRFKYCRDLFKSETIDRWREEYLEILNYIVENKELKLEQLVSDKHDDSIGDLKLDCVEFNFD</sequence>
<dbReference type="GO" id="GO:0004312">
    <property type="term" value="F:fatty acid synthase activity"/>
    <property type="evidence" value="ECO:0007669"/>
    <property type="project" value="TreeGrafter"/>
</dbReference>
<evidence type="ECO:0000256" key="3">
    <source>
        <dbReference type="ARBA" id="ARBA00022553"/>
    </source>
</evidence>
<dbReference type="SUPFAM" id="SSF52777">
    <property type="entry name" value="CoA-dependent acyltransferases"/>
    <property type="match status" value="2"/>
</dbReference>
<dbReference type="InterPro" id="IPR014031">
    <property type="entry name" value="Ketoacyl_synth_C"/>
</dbReference>
<dbReference type="InterPro" id="IPR006162">
    <property type="entry name" value="Ppantetheine_attach_site"/>
</dbReference>
<comment type="caution">
    <text evidence="7">The sequence shown here is derived from an EMBL/GenBank/DDBJ whole genome shotgun (WGS) entry which is preliminary data.</text>
</comment>
<dbReference type="GO" id="GO:0005737">
    <property type="term" value="C:cytoplasm"/>
    <property type="evidence" value="ECO:0007669"/>
    <property type="project" value="TreeGrafter"/>
</dbReference>
<keyword evidence="4" id="KW-0808">Transferase</keyword>
<comment type="cofactor">
    <cofactor evidence="1">
        <name>pantetheine 4'-phosphate</name>
        <dbReference type="ChEBI" id="CHEBI:47942"/>
    </cofactor>
</comment>
<dbReference type="InterPro" id="IPR050091">
    <property type="entry name" value="PKS_NRPS_Biosynth_Enz"/>
</dbReference>
<feature type="domain" description="Carrier" evidence="5">
    <location>
        <begin position="695"/>
        <end position="770"/>
    </location>
</feature>
<dbReference type="Pfam" id="PF00550">
    <property type="entry name" value="PP-binding"/>
    <property type="match status" value="1"/>
</dbReference>
<evidence type="ECO:0000256" key="4">
    <source>
        <dbReference type="ARBA" id="ARBA00022679"/>
    </source>
</evidence>
<evidence type="ECO:0000313" key="8">
    <source>
        <dbReference type="Proteomes" id="UP000631418"/>
    </source>
</evidence>
<reference evidence="7" key="1">
    <citation type="submission" date="2020-11" db="EMBL/GenBank/DDBJ databases">
        <authorList>
            <person name="Thieme N."/>
            <person name="Liebl W."/>
            <person name="Zverlov V."/>
        </authorList>
    </citation>
    <scope>NUCLEOTIDE SEQUENCE</scope>
    <source>
        <strain evidence="7">NT08</strain>
    </source>
</reference>
<dbReference type="PROSITE" id="PS50075">
    <property type="entry name" value="CARRIER"/>
    <property type="match status" value="1"/>
</dbReference>
<dbReference type="SUPFAM" id="SSF53901">
    <property type="entry name" value="Thiolase-like"/>
    <property type="match status" value="1"/>
</dbReference>
<dbReference type="Proteomes" id="UP000631418">
    <property type="component" value="Unassembled WGS sequence"/>
</dbReference>
<keyword evidence="3" id="KW-0597">Phosphoprotein</keyword>
<dbReference type="CDD" id="cd19531">
    <property type="entry name" value="LCL_NRPS-like"/>
    <property type="match status" value="1"/>
</dbReference>
<accession>A0AAE2V1K5</accession>
<dbReference type="PROSITE" id="PS52004">
    <property type="entry name" value="KS3_2"/>
    <property type="match status" value="1"/>
</dbReference>
<dbReference type="InterPro" id="IPR001242">
    <property type="entry name" value="Condensation_dom"/>
</dbReference>
<feature type="domain" description="Ketosynthase family 3 (KS3)" evidence="6">
    <location>
        <begin position="24"/>
        <end position="444"/>
    </location>
</feature>
<dbReference type="InterPro" id="IPR016039">
    <property type="entry name" value="Thiolase-like"/>
</dbReference>
<dbReference type="CDD" id="cd00833">
    <property type="entry name" value="PKS"/>
    <property type="match status" value="1"/>
</dbReference>
<dbReference type="PANTHER" id="PTHR43775:SF37">
    <property type="entry name" value="SI:DKEY-61P9.11"/>
    <property type="match status" value="1"/>
</dbReference>
<dbReference type="SUPFAM" id="SSF47336">
    <property type="entry name" value="ACP-like"/>
    <property type="match status" value="1"/>
</dbReference>
<dbReference type="InterPro" id="IPR036736">
    <property type="entry name" value="ACP-like_sf"/>
</dbReference>
<dbReference type="Gene3D" id="3.30.559.30">
    <property type="entry name" value="Nonribosomal peptide synthetase, condensation domain"/>
    <property type="match status" value="1"/>
</dbReference>